<comment type="similarity">
    <text evidence="1">Belongs to the barstar family.</text>
</comment>
<evidence type="ECO:0000313" key="3">
    <source>
        <dbReference type="EMBL" id="TBU80213.1"/>
    </source>
</evidence>
<dbReference type="OrthoDB" id="7575400at2"/>
<dbReference type="Gene3D" id="3.30.370.10">
    <property type="entry name" value="Barstar-like"/>
    <property type="match status" value="1"/>
</dbReference>
<sequence>MDITIDGRGVVTEQDFHRQLAVVLGVQDFYGYNMDALWDLLSASVERPLLLIWKDHDYSRRSIPHEFNGIVEVLERVKQQDEGFGWEDKFSYVLD</sequence>
<protein>
    <submittedName>
        <fullName evidence="3">Barnase inhibitor</fullName>
    </submittedName>
</protein>
<keyword evidence="4" id="KW-1185">Reference proteome</keyword>
<dbReference type="EMBL" id="QJUI01000008">
    <property type="protein sequence ID" value="TBU80213.1"/>
    <property type="molecule type" value="Genomic_DNA"/>
</dbReference>
<feature type="domain" description="Barstar (barnase inhibitor)" evidence="2">
    <location>
        <begin position="3"/>
        <end position="81"/>
    </location>
</feature>
<dbReference type="InterPro" id="IPR035905">
    <property type="entry name" value="Barstar-like_sf"/>
</dbReference>
<comment type="caution">
    <text evidence="3">The sequence shown here is derived from an EMBL/GenBank/DDBJ whole genome shotgun (WGS) entry which is preliminary data.</text>
</comment>
<evidence type="ECO:0000313" key="4">
    <source>
        <dbReference type="Proteomes" id="UP000292302"/>
    </source>
</evidence>
<dbReference type="Pfam" id="PF01337">
    <property type="entry name" value="Barstar"/>
    <property type="match status" value="1"/>
</dbReference>
<gene>
    <name evidence="3" type="ORF">DNK06_10565</name>
</gene>
<dbReference type="Proteomes" id="UP000292302">
    <property type="component" value="Unassembled WGS sequence"/>
</dbReference>
<dbReference type="RefSeq" id="WP_131179996.1">
    <property type="nucleotide sequence ID" value="NZ_QJUI01000008.1"/>
</dbReference>
<dbReference type="SUPFAM" id="SSF52038">
    <property type="entry name" value="Barstar-related"/>
    <property type="match status" value="1"/>
</dbReference>
<dbReference type="InterPro" id="IPR000468">
    <property type="entry name" value="Barstar"/>
</dbReference>
<dbReference type="AlphaFoldDB" id="A0A4Q9QLV3"/>
<evidence type="ECO:0000259" key="2">
    <source>
        <dbReference type="Pfam" id="PF01337"/>
    </source>
</evidence>
<evidence type="ECO:0000256" key="1">
    <source>
        <dbReference type="ARBA" id="ARBA00006845"/>
    </source>
</evidence>
<name>A0A4Q9QLV3_9GAMM</name>
<accession>A0A4Q9QLV3</accession>
<proteinExistence type="inferred from homology"/>
<organism evidence="3 4">
    <name type="scientific">Phytopseudomonas daroniae</name>
    <dbReference type="NCBI Taxonomy" id="2487519"/>
    <lineage>
        <taxon>Bacteria</taxon>
        <taxon>Pseudomonadati</taxon>
        <taxon>Pseudomonadota</taxon>
        <taxon>Gammaproteobacteria</taxon>
        <taxon>Pseudomonadales</taxon>
        <taxon>Pseudomonadaceae</taxon>
        <taxon>Phytopseudomonas</taxon>
    </lineage>
</organism>
<reference evidence="3 4" key="1">
    <citation type="submission" date="2018-06" db="EMBL/GenBank/DDBJ databases">
        <title>Three novel Pseudomonas species isolated from symptomatic oak.</title>
        <authorList>
            <person name="Bueno-Gonzalez V."/>
            <person name="Brady C."/>
        </authorList>
    </citation>
    <scope>NUCLEOTIDE SEQUENCE [LARGE SCALE GENOMIC DNA]</scope>
    <source>
        <strain evidence="3 4">P9A</strain>
    </source>
</reference>